<dbReference type="PANTHER" id="PTHR19327">
    <property type="entry name" value="GOLGIN"/>
    <property type="match status" value="1"/>
</dbReference>
<feature type="coiled-coil region" evidence="1">
    <location>
        <begin position="798"/>
        <end position="873"/>
    </location>
</feature>
<keyword evidence="1" id="KW-0175">Coiled coil</keyword>
<feature type="domain" description="GRIP" evidence="3">
    <location>
        <begin position="1559"/>
        <end position="1606"/>
    </location>
</feature>
<sequence length="1620" mass="184605">MFKKLKDKLTEEMKQSPARLQASVQQLAQAVVSPALSNSSIQEVSASNDNFSLTEDGDETPKNTPVRHKFQNIDLMSPSANAEVSRRSSVSSITSDASSLFPMYESPPNLYQLQSDMDQSASEVDETISPHLDRVTKDQLYSAYRKVQAKYHKYRGRYTDLAAHYRELDRVKTRLESVLVETQDKVLRRITDLKEQCQLEQQAKAHLEEALRNDIEEKDHIINTLNTKVRLLQTSGSALENSVPREAAEQDSSKENLIDLTNESNAPSTDGESNALLAENAQLNDRMKKLESLVLRYKESLKRNKDKFTEVMKEKNTLESEYEALQSGTAERISATEGELSAARAEVADLTEQVSVLQKREEESAISLAENKLSVHRELEEKEEQIKQLRLDLKHMAKEKEASNEAVTRLKAAAKSRSQVDSSPVGAAHDAPKEKTESSVKASMQREEVDHGKEAPAKSPRSEDAEEATLREREAELEELRGKLDELEKQVVEHRHDKETLQIELSNYKSRYSELRSEHDAQRIVTEERRKDAEATIEKLQATVQSVDKELENMRGALIDRDQVCENYNKKVQQYATMLEKAKHRLAEQETQIKSLKSQLDELVVARQELEGKRSELNAVRGELELCRSTVDDLGNKVQADSSAINLLKKERSDLINRLVHYRDCVRRLRQDCADVKAAVSEELSSRRAEMSGLSAALTATFAASLTRLEEERATSSCRARDSEEEARLRSELDKITAVKSSLETMLKASKGESMAQSDELSDQLGALVNKLIAEMDNLQFKVYDLEKVSQTESRLEVANLRERLGGLKLEHQALSSENDHLRRELAQVSRTADEVNELRRKLDGANELIDLMKAQESERDALRAVLLAKEREIETRDSRIQTIEQEVRNRDKRIDKQMADLIFARDSHVEAIEEHRRKYRDLEVECVATRERQAEQTVELKELQGTLGVKIAQLKKLKALKDQQGNTIEEMNAELQQLRTKHGELTDRLAAASGQIESLKSENTQLATIALENKDLKDKHNNLLSQNRKLCENEEALKSKINGQVRDLEESRRELEACKSQASGRAEEAGRLSDQLAAVSAESSSLSEKLLTSERKLRETEERLDERNAELRGKLSELEAAVRRGDVAREENERLLVELESLKVEVGRVEQLEAENAQLRAQLTDLTGKSVEVDALRAENDRLVAETEDLKSSNTELRSTVSSLEASSVENERLRLEMDALRSASDDSSAKLSVLRDSLSQREAEVKSLEVESGEVSREVEALKHRCIQEVEEKSRVADALREKVAELQAKVESLEAVRKELEENKQDREEGDKLREENKRLEAQLDEALITFQAKETQMQLASDELREQLDQLKEQARTNEEEQGMRLKQLVKEFQAQLHDKEEELQAALEKRFDRQHNYASDLVQQYKEQLKDFQTELTEKSEQIESLVLEKKDAVAEKSKDIDRLVETIAQIKKEHANEIREVEKKWKAMVQQRIDNLQAKHEEELNELTKEWQNERKPDVQTEAAAEELESTSCVAMATIQTNTGSIHTMQQTLTSQRREIAELRKLVKLRHDTLEDSTEIEYLRNILFEYMMGRETMVLARVIAAVVKFDQEQTSKIMKKEEDKLTLFGSLGLT</sequence>
<dbReference type="SMART" id="SM00755">
    <property type="entry name" value="Grip"/>
    <property type="match status" value="1"/>
</dbReference>
<dbReference type="GO" id="GO:0005794">
    <property type="term" value="C:Golgi apparatus"/>
    <property type="evidence" value="ECO:0007669"/>
    <property type="project" value="TreeGrafter"/>
</dbReference>
<organism evidence="4 5">
    <name type="scientific">Dinoponera quadriceps</name>
    <name type="common">South American ant</name>
    <dbReference type="NCBI Taxonomy" id="609295"/>
    <lineage>
        <taxon>Eukaryota</taxon>
        <taxon>Metazoa</taxon>
        <taxon>Ecdysozoa</taxon>
        <taxon>Arthropoda</taxon>
        <taxon>Hexapoda</taxon>
        <taxon>Insecta</taxon>
        <taxon>Pterygota</taxon>
        <taxon>Neoptera</taxon>
        <taxon>Endopterygota</taxon>
        <taxon>Hymenoptera</taxon>
        <taxon>Apocrita</taxon>
        <taxon>Aculeata</taxon>
        <taxon>Formicoidea</taxon>
        <taxon>Formicidae</taxon>
        <taxon>Ponerinae</taxon>
        <taxon>Ponerini</taxon>
        <taxon>Dinoponera</taxon>
    </lineage>
</organism>
<protein>
    <submittedName>
        <fullName evidence="5">Golgin subfamily A member 4 isoform X1</fullName>
    </submittedName>
</protein>
<evidence type="ECO:0000256" key="1">
    <source>
        <dbReference type="SAM" id="Coils"/>
    </source>
</evidence>
<evidence type="ECO:0000256" key="2">
    <source>
        <dbReference type="SAM" id="MobiDB-lite"/>
    </source>
</evidence>
<dbReference type="RefSeq" id="XP_014470527.1">
    <property type="nucleotide sequence ID" value="XM_014615041.1"/>
</dbReference>
<dbReference type="Gene3D" id="1.10.287.1490">
    <property type="match status" value="3"/>
</dbReference>
<dbReference type="OrthoDB" id="5322683at2759"/>
<evidence type="ECO:0000313" key="4">
    <source>
        <dbReference type="Proteomes" id="UP000515204"/>
    </source>
</evidence>
<reference evidence="5" key="1">
    <citation type="submission" date="2025-08" db="UniProtKB">
        <authorList>
            <consortium name="RefSeq"/>
        </authorList>
    </citation>
    <scope>IDENTIFICATION</scope>
</reference>
<dbReference type="PANTHER" id="PTHR19327:SF0">
    <property type="entry name" value="GOLGIN SUBFAMILY A MEMBER 4"/>
    <property type="match status" value="1"/>
</dbReference>
<dbReference type="Gene3D" id="1.10.220.60">
    <property type="entry name" value="GRIP domain"/>
    <property type="match status" value="1"/>
</dbReference>
<dbReference type="GeneID" id="106742270"/>
<dbReference type="GO" id="GO:0048193">
    <property type="term" value="P:Golgi vesicle transport"/>
    <property type="evidence" value="ECO:0007669"/>
    <property type="project" value="TreeGrafter"/>
</dbReference>
<feature type="region of interest" description="Disordered" evidence="2">
    <location>
        <begin position="398"/>
        <end position="473"/>
    </location>
</feature>
<evidence type="ECO:0000313" key="5">
    <source>
        <dbReference type="RefSeq" id="XP_014470527.1"/>
    </source>
</evidence>
<name>A0A6P3WX83_DINQU</name>
<dbReference type="InterPro" id="IPR000237">
    <property type="entry name" value="GRIP_dom"/>
</dbReference>
<feature type="compositionally biased region" description="Basic and acidic residues" evidence="2">
    <location>
        <begin position="430"/>
        <end position="473"/>
    </location>
</feature>
<dbReference type="Pfam" id="PF01465">
    <property type="entry name" value="GRIP"/>
    <property type="match status" value="1"/>
</dbReference>
<keyword evidence="4" id="KW-1185">Reference proteome</keyword>
<dbReference type="KEGG" id="dqu:106742270"/>
<gene>
    <name evidence="5" type="primary">LOC106742270</name>
</gene>
<dbReference type="SUPFAM" id="SSF101283">
    <property type="entry name" value="GRIP domain"/>
    <property type="match status" value="1"/>
</dbReference>
<dbReference type="PROSITE" id="PS50913">
    <property type="entry name" value="GRIP"/>
    <property type="match status" value="1"/>
</dbReference>
<accession>A0A6P3WX83</accession>
<proteinExistence type="predicted"/>
<dbReference type="Proteomes" id="UP000515204">
    <property type="component" value="Unplaced"/>
</dbReference>
<evidence type="ECO:0000259" key="3">
    <source>
        <dbReference type="PROSITE" id="PS50913"/>
    </source>
</evidence>
<dbReference type="GO" id="GO:0031267">
    <property type="term" value="F:small GTPase binding"/>
    <property type="evidence" value="ECO:0007669"/>
    <property type="project" value="TreeGrafter"/>
</dbReference>
<feature type="coiled-coil region" evidence="1">
    <location>
        <begin position="906"/>
        <end position="1496"/>
    </location>
</feature>